<reference evidence="8" key="1">
    <citation type="submission" date="2021-10" db="EMBL/GenBank/DDBJ databases">
        <title>Streptomonospora sp. nov., isolated from mangrove soil.</title>
        <authorList>
            <person name="Chen X."/>
            <person name="Ge X."/>
            <person name="Liu W."/>
        </authorList>
    </citation>
    <scope>NUCLEOTIDE SEQUENCE</scope>
    <source>
        <strain evidence="8">S1-112</strain>
    </source>
</reference>
<feature type="transmembrane region" description="Helical" evidence="6">
    <location>
        <begin position="116"/>
        <end position="135"/>
    </location>
</feature>
<feature type="transmembrane region" description="Helical" evidence="6">
    <location>
        <begin position="147"/>
        <end position="172"/>
    </location>
</feature>
<feature type="transmembrane region" description="Helical" evidence="6">
    <location>
        <begin position="266"/>
        <end position="288"/>
    </location>
</feature>
<evidence type="ECO:0000313" key="8">
    <source>
        <dbReference type="EMBL" id="MDA0564861.1"/>
    </source>
</evidence>
<dbReference type="Pfam" id="PF00482">
    <property type="entry name" value="T2SSF"/>
    <property type="match status" value="1"/>
</dbReference>
<keyword evidence="3 6" id="KW-0812">Transmembrane</keyword>
<evidence type="ECO:0000256" key="3">
    <source>
        <dbReference type="ARBA" id="ARBA00022692"/>
    </source>
</evidence>
<keyword evidence="4 6" id="KW-1133">Transmembrane helix</keyword>
<dbReference type="AlphaFoldDB" id="A0A9X3NVA9"/>
<evidence type="ECO:0000313" key="9">
    <source>
        <dbReference type="Proteomes" id="UP001140076"/>
    </source>
</evidence>
<gene>
    <name evidence="8" type="ORF">LG943_11075</name>
</gene>
<dbReference type="Proteomes" id="UP001140076">
    <property type="component" value="Unassembled WGS sequence"/>
</dbReference>
<dbReference type="RefSeq" id="WP_270072132.1">
    <property type="nucleotide sequence ID" value="NZ_JAJAQC010000015.1"/>
</dbReference>
<comment type="caution">
    <text evidence="8">The sequence shown here is derived from an EMBL/GenBank/DDBJ whole genome shotgun (WGS) entry which is preliminary data.</text>
</comment>
<dbReference type="EMBL" id="JAJAQC010000015">
    <property type="protein sequence ID" value="MDA0564861.1"/>
    <property type="molecule type" value="Genomic_DNA"/>
</dbReference>
<evidence type="ECO:0000256" key="1">
    <source>
        <dbReference type="ARBA" id="ARBA00004651"/>
    </source>
</evidence>
<comment type="subcellular location">
    <subcellularLocation>
        <location evidence="1">Cell membrane</location>
        <topology evidence="1">Multi-pass membrane protein</topology>
    </subcellularLocation>
</comment>
<feature type="domain" description="Type II secretion system protein GspF" evidence="7">
    <location>
        <begin position="157"/>
        <end position="282"/>
    </location>
</feature>
<evidence type="ECO:0000256" key="5">
    <source>
        <dbReference type="ARBA" id="ARBA00023136"/>
    </source>
</evidence>
<organism evidence="8 9">
    <name type="scientific">Streptomonospora mangrovi</name>
    <dbReference type="NCBI Taxonomy" id="2883123"/>
    <lineage>
        <taxon>Bacteria</taxon>
        <taxon>Bacillati</taxon>
        <taxon>Actinomycetota</taxon>
        <taxon>Actinomycetes</taxon>
        <taxon>Streptosporangiales</taxon>
        <taxon>Nocardiopsidaceae</taxon>
        <taxon>Streptomonospora</taxon>
    </lineage>
</organism>
<sequence length="291" mass="29161">MSVLVAGVAGAAAGAGLWMLARAARRPSLADLLALPAAAPPSAAKARPAARLGRSGAKVVGRAGLPSRRVRADLAVTGTAPEQYLAEKACAAAAASALAVFVIAATLATGRPASPLTLVAAAACAASCWMAPDLALRSQARARRAQLRSAACLLADLAVIALAGGAGVAGALAQAARHGHGWAPEQIRTALHAAALRRQPAWSALSDLADRTGVSELGELAASLHLAGTDGARVRASLTAKAQALRVAELAEAEARAAAQTERMTLPVTVLVLGFMVLIGYPALVHVVTGF</sequence>
<evidence type="ECO:0000259" key="7">
    <source>
        <dbReference type="Pfam" id="PF00482"/>
    </source>
</evidence>
<dbReference type="GO" id="GO:0005886">
    <property type="term" value="C:plasma membrane"/>
    <property type="evidence" value="ECO:0007669"/>
    <property type="project" value="UniProtKB-SubCell"/>
</dbReference>
<dbReference type="InterPro" id="IPR018076">
    <property type="entry name" value="T2SS_GspF_dom"/>
</dbReference>
<dbReference type="PANTHER" id="PTHR35007">
    <property type="entry name" value="INTEGRAL MEMBRANE PROTEIN-RELATED"/>
    <property type="match status" value="1"/>
</dbReference>
<keyword evidence="2" id="KW-1003">Cell membrane</keyword>
<keyword evidence="9" id="KW-1185">Reference proteome</keyword>
<protein>
    <submittedName>
        <fullName evidence="8">Type II secretion system F family protein</fullName>
    </submittedName>
</protein>
<accession>A0A9X3NVA9</accession>
<evidence type="ECO:0000256" key="4">
    <source>
        <dbReference type="ARBA" id="ARBA00022989"/>
    </source>
</evidence>
<keyword evidence="5 6" id="KW-0472">Membrane</keyword>
<proteinExistence type="predicted"/>
<evidence type="ECO:0000256" key="2">
    <source>
        <dbReference type="ARBA" id="ARBA00022475"/>
    </source>
</evidence>
<dbReference type="PANTHER" id="PTHR35007:SF1">
    <property type="entry name" value="PILUS ASSEMBLY PROTEIN"/>
    <property type="match status" value="1"/>
</dbReference>
<evidence type="ECO:0000256" key="6">
    <source>
        <dbReference type="SAM" id="Phobius"/>
    </source>
</evidence>
<feature type="transmembrane region" description="Helical" evidence="6">
    <location>
        <begin position="91"/>
        <end position="109"/>
    </location>
</feature>
<name>A0A9X3NVA9_9ACTN</name>